<reference evidence="1 2" key="1">
    <citation type="submission" date="2020-02" db="EMBL/GenBank/DDBJ databases">
        <authorList>
            <person name="Ferguson B K."/>
        </authorList>
    </citation>
    <scope>NUCLEOTIDE SEQUENCE [LARGE SCALE GENOMIC DNA]</scope>
</reference>
<dbReference type="EMBL" id="CADCXU010032273">
    <property type="protein sequence ID" value="CAB0018116.1"/>
    <property type="molecule type" value="Genomic_DNA"/>
</dbReference>
<evidence type="ECO:0000313" key="1">
    <source>
        <dbReference type="EMBL" id="CAB0018116.1"/>
    </source>
</evidence>
<sequence length="235" mass="26514">MGAVELDFQNRSPSTYPILCWTFFRISRTYYNSYYFHVYRAQPGAPFRVKRTALEAFGGIKKHTPGYKGFNRRIDSLKQAEESTCKIPILQDPSARFPSSRIHPHDSHLAGSICKFPILDSNDTSSEVDSRAQESWALGLAHPIFPQEKIQCFWVCSMRTTLGWLLKTLVTRPGLSSSNRPLVSSLPSQTHHDEIGSIIGTYGKTWIFLGRAAQPQITTGSKMAELIFEWGSLLI</sequence>
<proteinExistence type="predicted"/>
<accession>A0A6H5HN01</accession>
<keyword evidence="2" id="KW-1185">Reference proteome</keyword>
<protein>
    <submittedName>
        <fullName evidence="1">Uncharacterized protein</fullName>
    </submittedName>
</protein>
<name>A0A6H5HN01_9HEMI</name>
<organism evidence="1 2">
    <name type="scientific">Nesidiocoris tenuis</name>
    <dbReference type="NCBI Taxonomy" id="355587"/>
    <lineage>
        <taxon>Eukaryota</taxon>
        <taxon>Metazoa</taxon>
        <taxon>Ecdysozoa</taxon>
        <taxon>Arthropoda</taxon>
        <taxon>Hexapoda</taxon>
        <taxon>Insecta</taxon>
        <taxon>Pterygota</taxon>
        <taxon>Neoptera</taxon>
        <taxon>Paraneoptera</taxon>
        <taxon>Hemiptera</taxon>
        <taxon>Heteroptera</taxon>
        <taxon>Panheteroptera</taxon>
        <taxon>Cimicomorpha</taxon>
        <taxon>Miridae</taxon>
        <taxon>Dicyphina</taxon>
        <taxon>Nesidiocoris</taxon>
    </lineage>
</organism>
<gene>
    <name evidence="1" type="ORF">NTEN_LOCUS22025</name>
</gene>
<dbReference type="AlphaFoldDB" id="A0A6H5HN01"/>
<dbReference type="Proteomes" id="UP000479000">
    <property type="component" value="Unassembled WGS sequence"/>
</dbReference>
<evidence type="ECO:0000313" key="2">
    <source>
        <dbReference type="Proteomes" id="UP000479000"/>
    </source>
</evidence>